<evidence type="ECO:0000256" key="4">
    <source>
        <dbReference type="ARBA" id="ARBA00023125"/>
    </source>
</evidence>
<sequence>MIASGQAVAPDRPCLSRAWRETRGELHGWLRHRLDGDAEAEDLLQEVFLRALRQGDAFCRLDNPRAWLFQVARNALTDRLRARHPQVELPDDLAAADNELPAPVEQLSQCLPRALAELSASDRLAIELCDIAGQPQQALAERLGISLSGAKSRLQRARLRLRARLVEGCQVCFDDAGQVAGFIPRPPLD</sequence>
<dbReference type="InterPro" id="IPR013249">
    <property type="entry name" value="RNA_pol_sigma70_r4_t2"/>
</dbReference>
<dbReference type="InterPro" id="IPR013324">
    <property type="entry name" value="RNA_pol_sigma_r3/r4-like"/>
</dbReference>
<dbReference type="RefSeq" id="WP_121456845.1">
    <property type="nucleotide sequence ID" value="NZ_JAANMQ010000002.1"/>
</dbReference>
<protein>
    <recommendedName>
        <fullName evidence="6">RNA polymerase sigma factor</fullName>
    </recommendedName>
</protein>
<comment type="similarity">
    <text evidence="1 6">Belongs to the sigma-70 factor family. ECF subfamily.</text>
</comment>
<dbReference type="Gene3D" id="1.10.10.10">
    <property type="entry name" value="Winged helix-like DNA-binding domain superfamily/Winged helix DNA-binding domain"/>
    <property type="match status" value="1"/>
</dbReference>
<dbReference type="InterPro" id="IPR036388">
    <property type="entry name" value="WH-like_DNA-bd_sf"/>
</dbReference>
<dbReference type="InterPro" id="IPR000838">
    <property type="entry name" value="RNA_pol_sigma70_ECF_CS"/>
</dbReference>
<comment type="caution">
    <text evidence="9">The sequence shown here is derived from an EMBL/GenBank/DDBJ whole genome shotgun (WGS) entry which is preliminary data.</text>
</comment>
<evidence type="ECO:0000256" key="6">
    <source>
        <dbReference type="RuleBase" id="RU000716"/>
    </source>
</evidence>
<dbReference type="SUPFAM" id="SSF88946">
    <property type="entry name" value="Sigma2 domain of RNA polymerase sigma factors"/>
    <property type="match status" value="1"/>
</dbReference>
<proteinExistence type="inferred from homology"/>
<dbReference type="AlphaFoldDB" id="A0A495WMU3"/>
<evidence type="ECO:0000256" key="1">
    <source>
        <dbReference type="ARBA" id="ARBA00010641"/>
    </source>
</evidence>
<dbReference type="InterPro" id="IPR039425">
    <property type="entry name" value="RNA_pol_sigma-70-like"/>
</dbReference>
<dbReference type="Pfam" id="PF04542">
    <property type="entry name" value="Sigma70_r2"/>
    <property type="match status" value="1"/>
</dbReference>
<evidence type="ECO:0000256" key="3">
    <source>
        <dbReference type="ARBA" id="ARBA00023082"/>
    </source>
</evidence>
<dbReference type="GO" id="GO:0016987">
    <property type="term" value="F:sigma factor activity"/>
    <property type="evidence" value="ECO:0007669"/>
    <property type="project" value="UniProtKB-KW"/>
</dbReference>
<evidence type="ECO:0000256" key="5">
    <source>
        <dbReference type="ARBA" id="ARBA00023163"/>
    </source>
</evidence>
<dbReference type="OrthoDB" id="9784272at2"/>
<evidence type="ECO:0000259" key="7">
    <source>
        <dbReference type="Pfam" id="PF04542"/>
    </source>
</evidence>
<dbReference type="Pfam" id="PF08281">
    <property type="entry name" value="Sigma70_r4_2"/>
    <property type="match status" value="1"/>
</dbReference>
<evidence type="ECO:0000313" key="10">
    <source>
        <dbReference type="Proteomes" id="UP000270626"/>
    </source>
</evidence>
<gene>
    <name evidence="9" type="ORF">DFR40_0431</name>
</gene>
<dbReference type="PANTHER" id="PTHR43133:SF8">
    <property type="entry name" value="RNA POLYMERASE SIGMA FACTOR HI_1459-RELATED"/>
    <property type="match status" value="1"/>
</dbReference>
<feature type="domain" description="RNA polymerase sigma factor 70 region 4 type 2" evidence="8">
    <location>
        <begin position="109"/>
        <end position="161"/>
    </location>
</feature>
<organism evidence="9 10">
    <name type="scientific">Azonexus fungiphilus</name>
    <dbReference type="NCBI Taxonomy" id="146940"/>
    <lineage>
        <taxon>Bacteria</taxon>
        <taxon>Pseudomonadati</taxon>
        <taxon>Pseudomonadota</taxon>
        <taxon>Betaproteobacteria</taxon>
        <taxon>Rhodocyclales</taxon>
        <taxon>Azonexaceae</taxon>
        <taxon>Azonexus</taxon>
    </lineage>
</organism>
<keyword evidence="2 6" id="KW-0805">Transcription regulation</keyword>
<dbReference type="GO" id="GO:0006352">
    <property type="term" value="P:DNA-templated transcription initiation"/>
    <property type="evidence" value="ECO:0007669"/>
    <property type="project" value="InterPro"/>
</dbReference>
<accession>A0A495WMU3</accession>
<dbReference type="InterPro" id="IPR007627">
    <property type="entry name" value="RNA_pol_sigma70_r2"/>
</dbReference>
<reference evidence="9 10" key="1">
    <citation type="submission" date="2018-10" db="EMBL/GenBank/DDBJ databases">
        <title>Genomic Encyclopedia of Type Strains, Phase IV (KMG-IV): sequencing the most valuable type-strain genomes for metagenomic binning, comparative biology and taxonomic classification.</title>
        <authorList>
            <person name="Goeker M."/>
        </authorList>
    </citation>
    <scope>NUCLEOTIDE SEQUENCE [LARGE SCALE GENOMIC DNA]</scope>
    <source>
        <strain evidence="9 10">DSM 23841</strain>
    </source>
</reference>
<dbReference type="Gene3D" id="1.10.1740.10">
    <property type="match status" value="1"/>
</dbReference>
<evidence type="ECO:0000259" key="8">
    <source>
        <dbReference type="Pfam" id="PF08281"/>
    </source>
</evidence>
<keyword evidence="10" id="KW-1185">Reference proteome</keyword>
<dbReference type="Proteomes" id="UP000270626">
    <property type="component" value="Unassembled WGS sequence"/>
</dbReference>
<name>A0A495WMU3_9RHOO</name>
<dbReference type="NCBIfam" id="TIGR02937">
    <property type="entry name" value="sigma70-ECF"/>
    <property type="match status" value="1"/>
</dbReference>
<dbReference type="GO" id="GO:0003677">
    <property type="term" value="F:DNA binding"/>
    <property type="evidence" value="ECO:0007669"/>
    <property type="project" value="UniProtKB-KW"/>
</dbReference>
<dbReference type="InterPro" id="IPR014284">
    <property type="entry name" value="RNA_pol_sigma-70_dom"/>
</dbReference>
<feature type="domain" description="RNA polymerase sigma-70 region 2" evidence="7">
    <location>
        <begin position="20"/>
        <end position="83"/>
    </location>
</feature>
<keyword evidence="5 6" id="KW-0804">Transcription</keyword>
<keyword evidence="3 6" id="KW-0731">Sigma factor</keyword>
<dbReference type="EMBL" id="RBXP01000004">
    <property type="protein sequence ID" value="RKT62374.1"/>
    <property type="molecule type" value="Genomic_DNA"/>
</dbReference>
<evidence type="ECO:0000256" key="2">
    <source>
        <dbReference type="ARBA" id="ARBA00023015"/>
    </source>
</evidence>
<dbReference type="PANTHER" id="PTHR43133">
    <property type="entry name" value="RNA POLYMERASE ECF-TYPE SIGMA FACTO"/>
    <property type="match status" value="1"/>
</dbReference>
<dbReference type="PROSITE" id="PS01063">
    <property type="entry name" value="SIGMA70_ECF"/>
    <property type="match status" value="1"/>
</dbReference>
<dbReference type="SUPFAM" id="SSF88659">
    <property type="entry name" value="Sigma3 and sigma4 domains of RNA polymerase sigma factors"/>
    <property type="match status" value="1"/>
</dbReference>
<evidence type="ECO:0000313" key="9">
    <source>
        <dbReference type="EMBL" id="RKT62374.1"/>
    </source>
</evidence>
<dbReference type="InterPro" id="IPR013325">
    <property type="entry name" value="RNA_pol_sigma_r2"/>
</dbReference>
<keyword evidence="4 6" id="KW-0238">DNA-binding</keyword>